<gene>
    <name evidence="10" type="primary">SOD4</name>
</gene>
<dbReference type="InterPro" id="IPR018152">
    <property type="entry name" value="SOD_Cu/Zn_BS"/>
</dbReference>
<keyword evidence="8" id="KW-0732">Signal</keyword>
<keyword evidence="3 7" id="KW-0862">Zinc</keyword>
<organism evidence="10">
    <name type="scientific">Haemaphysalis longicornis</name>
    <name type="common">Bush tick</name>
    <dbReference type="NCBI Taxonomy" id="44386"/>
    <lineage>
        <taxon>Eukaryota</taxon>
        <taxon>Metazoa</taxon>
        <taxon>Ecdysozoa</taxon>
        <taxon>Arthropoda</taxon>
        <taxon>Chelicerata</taxon>
        <taxon>Arachnida</taxon>
        <taxon>Acari</taxon>
        <taxon>Parasitiformes</taxon>
        <taxon>Ixodida</taxon>
        <taxon>Ixodoidea</taxon>
        <taxon>Ixodidae</taxon>
        <taxon>Haemaphysalinae</taxon>
        <taxon>Haemaphysalis</taxon>
    </lineage>
</organism>
<evidence type="ECO:0000256" key="4">
    <source>
        <dbReference type="ARBA" id="ARBA00022862"/>
    </source>
</evidence>
<dbReference type="FunFam" id="2.60.40.200:FF:000001">
    <property type="entry name" value="Superoxide dismutase [Cu-Zn]"/>
    <property type="match status" value="1"/>
</dbReference>
<feature type="chain" id="PRO_5039053241" description="Superoxide dismutase [Cu-Zn]" evidence="8">
    <location>
        <begin position="20"/>
        <end position="174"/>
    </location>
</feature>
<comment type="cofactor">
    <cofactor evidence="7">
        <name>Cu cation</name>
        <dbReference type="ChEBI" id="CHEBI:23378"/>
    </cofactor>
    <text evidence="7">Binds 1 copper ion per subunit.</text>
</comment>
<evidence type="ECO:0000313" key="10">
    <source>
        <dbReference type="EMBL" id="UZT55510.1"/>
    </source>
</evidence>
<dbReference type="GO" id="GO:0004784">
    <property type="term" value="F:superoxide dismutase activity"/>
    <property type="evidence" value="ECO:0007669"/>
    <property type="project" value="UniProtKB-EC"/>
</dbReference>
<dbReference type="Gene3D" id="2.60.40.200">
    <property type="entry name" value="Superoxide dismutase, copper/zinc binding domain"/>
    <property type="match status" value="1"/>
</dbReference>
<protein>
    <recommendedName>
        <fullName evidence="7">Superoxide dismutase [Cu-Zn]</fullName>
        <ecNumber evidence="7">1.15.1.1</ecNumber>
    </recommendedName>
</protein>
<dbReference type="CDD" id="cd00305">
    <property type="entry name" value="Cu-Zn_Superoxide_Dismutase"/>
    <property type="match status" value="1"/>
</dbReference>
<evidence type="ECO:0000256" key="1">
    <source>
        <dbReference type="ARBA" id="ARBA00010457"/>
    </source>
</evidence>
<evidence type="ECO:0000256" key="2">
    <source>
        <dbReference type="ARBA" id="ARBA00022723"/>
    </source>
</evidence>
<comment type="cofactor">
    <cofactor evidence="7">
        <name>Zn(2+)</name>
        <dbReference type="ChEBI" id="CHEBI:29105"/>
    </cofactor>
    <text evidence="7">Binds 1 zinc ion per subunit.</text>
</comment>
<comment type="catalytic activity">
    <reaction evidence="7">
        <text>2 superoxide + 2 H(+) = H2O2 + O2</text>
        <dbReference type="Rhea" id="RHEA:20696"/>
        <dbReference type="ChEBI" id="CHEBI:15378"/>
        <dbReference type="ChEBI" id="CHEBI:15379"/>
        <dbReference type="ChEBI" id="CHEBI:16240"/>
        <dbReference type="ChEBI" id="CHEBI:18421"/>
        <dbReference type="EC" id="1.15.1.1"/>
    </reaction>
</comment>
<dbReference type="GO" id="GO:0005507">
    <property type="term" value="F:copper ion binding"/>
    <property type="evidence" value="ECO:0007669"/>
    <property type="project" value="InterPro"/>
</dbReference>
<reference evidence="10" key="1">
    <citation type="submission" date="2022-01" db="EMBL/GenBank/DDBJ databases">
        <title>Haemaphysalis longicornis Superoxide dismutase genes.</title>
        <authorList>
            <person name="Wang T.T.X."/>
        </authorList>
    </citation>
    <scope>NUCLEOTIDE SEQUENCE</scope>
</reference>
<dbReference type="InterPro" id="IPR036423">
    <property type="entry name" value="SOD-like_Cu/Zn_dom_sf"/>
</dbReference>
<dbReference type="PANTHER" id="PTHR10003">
    <property type="entry name" value="SUPEROXIDE DISMUTASE CU-ZN -RELATED"/>
    <property type="match status" value="1"/>
</dbReference>
<dbReference type="SUPFAM" id="SSF49329">
    <property type="entry name" value="Cu,Zn superoxide dismutase-like"/>
    <property type="match status" value="1"/>
</dbReference>
<evidence type="ECO:0000256" key="8">
    <source>
        <dbReference type="SAM" id="SignalP"/>
    </source>
</evidence>
<sequence length="174" mass="18070">MKNLLMFHLAAAILSALSAQQDIRKAVCVFQGSNISGSVTFRQDPGENMTVEGNITGLPKGPHGFHVHQYGDLRNGCASTGGHYNPLNKSHGAPDAAERHVGDLGNINASESGPLSFCLSDQLLNLTGENSIIGRAIVVHAEEDDLGLGNHSQSLTTGNAGARLACCVIGIAAS</sequence>
<feature type="signal peptide" evidence="8">
    <location>
        <begin position="1"/>
        <end position="19"/>
    </location>
</feature>
<keyword evidence="5 7" id="KW-0560">Oxidoreductase</keyword>
<evidence type="ECO:0000256" key="5">
    <source>
        <dbReference type="ARBA" id="ARBA00023002"/>
    </source>
</evidence>
<evidence type="ECO:0000256" key="7">
    <source>
        <dbReference type="RuleBase" id="RU000393"/>
    </source>
</evidence>
<feature type="domain" description="Superoxide dismutase copper/zinc binding" evidence="9">
    <location>
        <begin position="35"/>
        <end position="169"/>
    </location>
</feature>
<dbReference type="PRINTS" id="PR00068">
    <property type="entry name" value="CUZNDISMTASE"/>
</dbReference>
<evidence type="ECO:0000259" key="9">
    <source>
        <dbReference type="Pfam" id="PF00080"/>
    </source>
</evidence>
<comment type="function">
    <text evidence="7">Destroys radicals which are normally produced within the cells and which are toxic to biological systems.</text>
</comment>
<accession>A0A9E8GD16</accession>
<proteinExistence type="evidence at transcript level"/>
<comment type="similarity">
    <text evidence="1 7">Belongs to the Cu-Zn superoxide dismutase family.</text>
</comment>
<evidence type="ECO:0000256" key="6">
    <source>
        <dbReference type="ARBA" id="ARBA00023008"/>
    </source>
</evidence>
<keyword evidence="4" id="KW-0049">Antioxidant</keyword>
<dbReference type="VEuPathDB" id="VectorBase:HLOH_061827"/>
<keyword evidence="6 7" id="KW-0186">Copper</keyword>
<keyword evidence="2 7" id="KW-0479">Metal-binding</keyword>
<dbReference type="Pfam" id="PF00080">
    <property type="entry name" value="Sod_Cu"/>
    <property type="match status" value="1"/>
</dbReference>
<dbReference type="InterPro" id="IPR001424">
    <property type="entry name" value="SOD_Cu_Zn_dom"/>
</dbReference>
<dbReference type="PROSITE" id="PS00332">
    <property type="entry name" value="SOD_CU_ZN_2"/>
    <property type="match status" value="1"/>
</dbReference>
<dbReference type="EC" id="1.15.1.1" evidence="7"/>
<name>A0A9E8GD16_HAELO</name>
<evidence type="ECO:0000256" key="3">
    <source>
        <dbReference type="ARBA" id="ARBA00022833"/>
    </source>
</evidence>
<dbReference type="AlphaFoldDB" id="A0A9E8GD16"/>
<dbReference type="InterPro" id="IPR024134">
    <property type="entry name" value="SOD_Cu/Zn_/chaperone"/>
</dbReference>
<dbReference type="EMBL" id="OM201742">
    <property type="protein sequence ID" value="UZT55510.1"/>
    <property type="molecule type" value="mRNA"/>
</dbReference>